<sequence length="135" mass="14571">MTLSDDALTALEEARARVRAQVEQARERSEDAARMAGDVKTATATAASPGREVRVIATAGGRVERVEIAQAALSHDARTLSRLVTDTVRAAQRDAADVALRRMTQSLGETSPLVAATRQRLDDEYAHSTQGRRSE</sequence>
<protein>
    <recommendedName>
        <fullName evidence="4">YbaB/EbfC DNA-binding family protein</fullName>
    </recommendedName>
</protein>
<reference evidence="2 3" key="1">
    <citation type="submission" date="2018-04" db="EMBL/GenBank/DDBJ databases">
        <authorList>
            <person name="Go L.Y."/>
            <person name="Mitchell J.A."/>
        </authorList>
    </citation>
    <scope>NUCLEOTIDE SEQUENCE [LARGE SCALE GENOMIC DNA]</scope>
    <source>
        <strain evidence="2 3">TPD7010</strain>
    </source>
</reference>
<evidence type="ECO:0000313" key="3">
    <source>
        <dbReference type="Proteomes" id="UP000244649"/>
    </source>
</evidence>
<comment type="caution">
    <text evidence="2">The sequence shown here is derived from an EMBL/GenBank/DDBJ whole genome shotgun (WGS) entry which is preliminary data.</text>
</comment>
<dbReference type="AlphaFoldDB" id="A0A2T7WQB5"/>
<feature type="region of interest" description="Disordered" evidence="1">
    <location>
        <begin position="26"/>
        <end position="48"/>
    </location>
</feature>
<evidence type="ECO:0000313" key="2">
    <source>
        <dbReference type="EMBL" id="PVE76081.1"/>
    </source>
</evidence>
<dbReference type="Proteomes" id="UP000244649">
    <property type="component" value="Unassembled WGS sequence"/>
</dbReference>
<gene>
    <name evidence="2" type="ORF">DC432_06495</name>
</gene>
<dbReference type="InterPro" id="IPR004401">
    <property type="entry name" value="YbaB/EbfC"/>
</dbReference>
<evidence type="ECO:0008006" key="4">
    <source>
        <dbReference type="Google" id="ProtNLM"/>
    </source>
</evidence>
<dbReference type="Pfam" id="PF02575">
    <property type="entry name" value="YbaB_DNA_bd"/>
    <property type="match status" value="1"/>
</dbReference>
<evidence type="ECO:0000256" key="1">
    <source>
        <dbReference type="SAM" id="MobiDB-lite"/>
    </source>
</evidence>
<dbReference type="EMBL" id="QDFT01000011">
    <property type="protein sequence ID" value="PVE76081.1"/>
    <property type="molecule type" value="Genomic_DNA"/>
</dbReference>
<name>A0A2T7WQB5_MICTE</name>
<organism evidence="2 3">
    <name type="scientific">Microbacterium testaceum</name>
    <name type="common">Aureobacterium testaceum</name>
    <name type="synonym">Brevibacterium testaceum</name>
    <dbReference type="NCBI Taxonomy" id="2033"/>
    <lineage>
        <taxon>Bacteria</taxon>
        <taxon>Bacillati</taxon>
        <taxon>Actinomycetota</taxon>
        <taxon>Actinomycetes</taxon>
        <taxon>Micrococcales</taxon>
        <taxon>Microbacteriaceae</taxon>
        <taxon>Microbacterium</taxon>
    </lineage>
</organism>
<dbReference type="GO" id="GO:0003677">
    <property type="term" value="F:DNA binding"/>
    <property type="evidence" value="ECO:0007669"/>
    <property type="project" value="InterPro"/>
</dbReference>
<proteinExistence type="predicted"/>
<dbReference type="RefSeq" id="WP_116537168.1">
    <property type="nucleotide sequence ID" value="NZ_QDFT01000011.1"/>
</dbReference>
<accession>A0A2T7WQB5</accession>
<dbReference type="InterPro" id="IPR036894">
    <property type="entry name" value="YbaB-like_sf"/>
</dbReference>
<dbReference type="SUPFAM" id="SSF82607">
    <property type="entry name" value="YbaB-like"/>
    <property type="match status" value="1"/>
</dbReference>
<dbReference type="Gene3D" id="3.30.1310.10">
    <property type="entry name" value="Nucleoid-associated protein YbaB-like domain"/>
    <property type="match status" value="1"/>
</dbReference>